<dbReference type="GO" id="GO:0004722">
    <property type="term" value="F:protein serine/threonine phosphatase activity"/>
    <property type="evidence" value="ECO:0007669"/>
    <property type="project" value="UniProtKB-EC"/>
</dbReference>
<reference evidence="15" key="1">
    <citation type="submission" date="2018-10" db="EMBL/GenBank/DDBJ databases">
        <title>Transcriptome assembly of Aceria tosichella (Wheat curl mite) Type 2.</title>
        <authorList>
            <person name="Scully E.D."/>
            <person name="Geib S.M."/>
            <person name="Palmer N.A."/>
            <person name="Gupta A.K."/>
            <person name="Sarath G."/>
            <person name="Tatineni S."/>
        </authorList>
    </citation>
    <scope>NUCLEOTIDE SEQUENCE</scope>
    <source>
        <strain evidence="15">LincolnNE</strain>
    </source>
</reference>
<comment type="similarity">
    <text evidence="2">Belongs to the phosphoglycerate mutase family. BPG-dependent PGAM subfamily.</text>
</comment>
<comment type="catalytic activity">
    <reaction evidence="13">
        <text>O-phospho-L-seryl-[protein] + H2O = L-seryl-[protein] + phosphate</text>
        <dbReference type="Rhea" id="RHEA:20629"/>
        <dbReference type="Rhea" id="RHEA-COMP:9863"/>
        <dbReference type="Rhea" id="RHEA-COMP:11604"/>
        <dbReference type="ChEBI" id="CHEBI:15377"/>
        <dbReference type="ChEBI" id="CHEBI:29999"/>
        <dbReference type="ChEBI" id="CHEBI:43474"/>
        <dbReference type="ChEBI" id="CHEBI:83421"/>
        <dbReference type="EC" id="3.1.3.16"/>
    </reaction>
</comment>
<keyword evidence="4" id="KW-1000">Mitochondrion outer membrane</keyword>
<evidence type="ECO:0000313" key="15">
    <source>
        <dbReference type="EMBL" id="MDE52409.1"/>
    </source>
</evidence>
<comment type="subcellular location">
    <subcellularLocation>
        <location evidence="1">Mitochondrion outer membrane</location>
    </subcellularLocation>
</comment>
<proteinExistence type="inferred from homology"/>
<comment type="function">
    <text evidence="8">Displays phosphatase activity for serine/threonine residues, and dephosphorylates and activates Pk92B kinase. Has apparently no phosphoglycerate mutase activity.</text>
</comment>
<dbReference type="EC" id="3.1.3.16" evidence="3"/>
<dbReference type="PANTHER" id="PTHR20935">
    <property type="entry name" value="PHOSPHOGLYCERATE MUTASE-RELATED"/>
    <property type="match status" value="1"/>
</dbReference>
<dbReference type="GO" id="GO:0005741">
    <property type="term" value="C:mitochondrial outer membrane"/>
    <property type="evidence" value="ECO:0007669"/>
    <property type="project" value="UniProtKB-SubCell"/>
</dbReference>
<evidence type="ECO:0000256" key="1">
    <source>
        <dbReference type="ARBA" id="ARBA00004294"/>
    </source>
</evidence>
<comment type="catalytic activity">
    <reaction evidence="14">
        <text>O-phospho-L-threonyl-[protein] + H2O = L-threonyl-[protein] + phosphate</text>
        <dbReference type="Rhea" id="RHEA:47004"/>
        <dbReference type="Rhea" id="RHEA-COMP:11060"/>
        <dbReference type="Rhea" id="RHEA-COMP:11605"/>
        <dbReference type="ChEBI" id="CHEBI:15377"/>
        <dbReference type="ChEBI" id="CHEBI:30013"/>
        <dbReference type="ChEBI" id="CHEBI:43474"/>
        <dbReference type="ChEBI" id="CHEBI:61977"/>
        <dbReference type="EC" id="3.1.3.16"/>
    </reaction>
</comment>
<evidence type="ECO:0000256" key="4">
    <source>
        <dbReference type="ARBA" id="ARBA00022787"/>
    </source>
</evidence>
<dbReference type="PROSITE" id="PS51257">
    <property type="entry name" value="PROKAR_LIPOPROTEIN"/>
    <property type="match status" value="1"/>
</dbReference>
<organism evidence="15">
    <name type="scientific">Aceria tosichella</name>
    <name type="common">wheat curl mite</name>
    <dbReference type="NCBI Taxonomy" id="561515"/>
    <lineage>
        <taxon>Eukaryota</taxon>
        <taxon>Metazoa</taxon>
        <taxon>Ecdysozoa</taxon>
        <taxon>Arthropoda</taxon>
        <taxon>Chelicerata</taxon>
        <taxon>Arachnida</taxon>
        <taxon>Acari</taxon>
        <taxon>Acariformes</taxon>
        <taxon>Trombidiformes</taxon>
        <taxon>Prostigmata</taxon>
        <taxon>Eupodina</taxon>
        <taxon>Eriophyoidea</taxon>
        <taxon>Eriophyidae</taxon>
        <taxon>Eriophyinae</taxon>
        <taxon>Aceriini</taxon>
        <taxon>Aceria</taxon>
    </lineage>
</organism>
<sequence>MSMFRGVTKLVIGVGFAGACSGYTLHMLAGPRDTKAVQASSSTLGESKLFDYLVKNPHEFNPNLPKTSWDYDWDKRDPASLVPPGQSMKSDEDIKRQTRISTPIKPTATRHLFLIRHGQYNLKGATDEERTLTPLGWEQAEFTAKRLKELSIPYAKIIQSSMTRAKNTASVISKHLGDVPVETCDFLREGAPIKPVPESGNWRPEAQKFHEDGARIEAAFRRYFYRADPSQTEDSYEILACHANVIRYFVCRALQFPPEAWLRFSLHNCSITWVAIRPSGRITVYSIGDSGHLPPHVLTTT</sequence>
<keyword evidence="7" id="KW-0472">Membrane</keyword>
<evidence type="ECO:0000256" key="5">
    <source>
        <dbReference type="ARBA" id="ARBA00022801"/>
    </source>
</evidence>
<evidence type="ECO:0000256" key="13">
    <source>
        <dbReference type="ARBA" id="ARBA00047761"/>
    </source>
</evidence>
<dbReference type="InterPro" id="IPR051021">
    <property type="entry name" value="Mito_Ser/Thr_phosphatase"/>
</dbReference>
<dbReference type="SMART" id="SM00855">
    <property type="entry name" value="PGAM"/>
    <property type="match status" value="1"/>
</dbReference>
<evidence type="ECO:0000256" key="8">
    <source>
        <dbReference type="ARBA" id="ARBA00037234"/>
    </source>
</evidence>
<evidence type="ECO:0000256" key="11">
    <source>
        <dbReference type="ARBA" id="ARBA00040722"/>
    </source>
</evidence>
<dbReference type="InterPro" id="IPR013078">
    <property type="entry name" value="His_Pase_superF_clade-1"/>
</dbReference>
<dbReference type="Gene3D" id="3.40.50.1240">
    <property type="entry name" value="Phosphoglycerate mutase-like"/>
    <property type="match status" value="1"/>
</dbReference>
<protein>
    <recommendedName>
        <fullName evidence="10">Serine/threonine-protein phosphatase PGAM5, mitochondrial</fullName>
        <ecNumber evidence="3">3.1.3.16</ecNumber>
    </recommendedName>
    <alternativeName>
        <fullName evidence="12">Phosphoglycerate mutase family member 5 homolog</fullName>
    </alternativeName>
    <alternativeName>
        <fullName evidence="11">Serine/threonine-protein phosphatase Pgam5, mitochondrial</fullName>
    </alternativeName>
</protein>
<dbReference type="EMBL" id="GGYP01007638">
    <property type="protein sequence ID" value="MDE52409.1"/>
    <property type="molecule type" value="Transcribed_RNA"/>
</dbReference>
<dbReference type="SUPFAM" id="SSF53254">
    <property type="entry name" value="Phosphoglycerate mutase-like"/>
    <property type="match status" value="1"/>
</dbReference>
<evidence type="ECO:0000256" key="3">
    <source>
        <dbReference type="ARBA" id="ARBA00013081"/>
    </source>
</evidence>
<name>A0A6G1SPV6_9ACAR</name>
<dbReference type="FunFam" id="3.40.50.1240:FF:000009">
    <property type="entry name" value="serine/threonine-protein phosphatase PGAM5, mitochondrial isoform X1"/>
    <property type="match status" value="1"/>
</dbReference>
<comment type="subunit">
    <text evidence="9">Interacts with Pk92B/ASK1.</text>
</comment>
<gene>
    <name evidence="15" type="primary">pgam5_1</name>
    <name evidence="15" type="ORF">g.1708</name>
</gene>
<evidence type="ECO:0000256" key="2">
    <source>
        <dbReference type="ARBA" id="ARBA00006717"/>
    </source>
</evidence>
<evidence type="ECO:0000256" key="10">
    <source>
        <dbReference type="ARBA" id="ARBA00039765"/>
    </source>
</evidence>
<dbReference type="Pfam" id="PF00300">
    <property type="entry name" value="His_Phos_1"/>
    <property type="match status" value="1"/>
</dbReference>
<keyword evidence="6" id="KW-0496">Mitochondrion</keyword>
<dbReference type="CDD" id="cd07067">
    <property type="entry name" value="HP_PGM_like"/>
    <property type="match status" value="1"/>
</dbReference>
<evidence type="ECO:0000256" key="14">
    <source>
        <dbReference type="ARBA" id="ARBA00048336"/>
    </source>
</evidence>
<evidence type="ECO:0000256" key="12">
    <source>
        <dbReference type="ARBA" id="ARBA00042520"/>
    </source>
</evidence>
<accession>A0A6G1SPV6</accession>
<dbReference type="GO" id="GO:0090141">
    <property type="term" value="P:positive regulation of mitochondrial fission"/>
    <property type="evidence" value="ECO:0007669"/>
    <property type="project" value="TreeGrafter"/>
</dbReference>
<dbReference type="PANTHER" id="PTHR20935:SF0">
    <property type="entry name" value="SERINE_THREONINE-PROTEIN PHOSPHATASE PGAM5, MITOCHONDRIAL"/>
    <property type="match status" value="1"/>
</dbReference>
<dbReference type="InterPro" id="IPR029033">
    <property type="entry name" value="His_PPase_superfam"/>
</dbReference>
<evidence type="ECO:0000256" key="7">
    <source>
        <dbReference type="ARBA" id="ARBA00023136"/>
    </source>
</evidence>
<dbReference type="AlphaFoldDB" id="A0A6G1SPV6"/>
<keyword evidence="5" id="KW-0378">Hydrolase</keyword>
<evidence type="ECO:0000256" key="6">
    <source>
        <dbReference type="ARBA" id="ARBA00023128"/>
    </source>
</evidence>
<evidence type="ECO:0000256" key="9">
    <source>
        <dbReference type="ARBA" id="ARBA00038605"/>
    </source>
</evidence>